<evidence type="ECO:0000313" key="5">
    <source>
        <dbReference type="Proteomes" id="UP000465112"/>
    </source>
</evidence>
<keyword evidence="1" id="KW-0829">Tyrosine-protein kinase</keyword>
<evidence type="ECO:0000256" key="1">
    <source>
        <dbReference type="ARBA" id="ARBA00023137"/>
    </source>
</evidence>
<dbReference type="PROSITE" id="PS00107">
    <property type="entry name" value="PROTEIN_KINASE_ATP"/>
    <property type="match status" value="1"/>
</dbReference>
<sequence>MLILDRIPWVAPEVLEYPDNLTLECDKWSFGATLWEIFNSGEPPLRGWDLDQKRQLYESFLQLPPSQWTELAELISQCMDYEAAFRPSCRSIIRQLNSLITSDYEILHAAEPVTQSPVWRAISPAQHNQTLFEERHLRYIHPLGKGNFGSVELCRYDPLGDNTGELVAVKKLQPNKQSTLEDFKKEVKTLSVLHCDYIVKYRGVCYSTGRLSMSLVMEYLPNGSLIGYMESNQHNVTPRRMLLFASQICKGMEYLQSRAYVHRDLAARNILVASESLVKIADFGLTKFLEVDHCSSNNRYAPESINESRFSHKSDVWSFGVVLHELFCYCDTNSNPKE</sequence>
<dbReference type="AlphaFoldDB" id="A0A6A5E9E5"/>
<keyword evidence="1" id="KW-0418">Kinase</keyword>
<dbReference type="PRINTS" id="PR00109">
    <property type="entry name" value="TYRKINASE"/>
</dbReference>
<feature type="binding site" evidence="2">
    <location>
        <position position="171"/>
    </location>
    <ligand>
        <name>ATP</name>
        <dbReference type="ChEBI" id="CHEBI:30616"/>
    </ligand>
</feature>
<dbReference type="Gene3D" id="1.10.510.10">
    <property type="entry name" value="Transferase(Phosphotransferase) domain 1"/>
    <property type="match status" value="2"/>
</dbReference>
<dbReference type="Pfam" id="PF07714">
    <property type="entry name" value="PK_Tyr_Ser-Thr"/>
    <property type="match status" value="2"/>
</dbReference>
<dbReference type="PROSITE" id="PS50011">
    <property type="entry name" value="PROTEIN_KINASE_DOM"/>
    <property type="match status" value="2"/>
</dbReference>
<evidence type="ECO:0000256" key="2">
    <source>
        <dbReference type="PROSITE-ProRule" id="PRU10141"/>
    </source>
</evidence>
<keyword evidence="5" id="KW-1185">Reference proteome</keyword>
<dbReference type="GO" id="GO:0060397">
    <property type="term" value="P:growth hormone receptor signaling pathway via JAK-STAT"/>
    <property type="evidence" value="ECO:0007669"/>
    <property type="project" value="TreeGrafter"/>
</dbReference>
<dbReference type="PANTHER" id="PTHR45807:SF3">
    <property type="entry name" value="TYROSINE-PROTEIN KINASE JAK3"/>
    <property type="match status" value="1"/>
</dbReference>
<dbReference type="FunFam" id="3.30.200.20:FF:000084">
    <property type="entry name" value="Tyrosine-protein kinase"/>
    <property type="match status" value="1"/>
</dbReference>
<dbReference type="InterPro" id="IPR020635">
    <property type="entry name" value="Tyr_kinase_cat_dom"/>
</dbReference>
<dbReference type="PROSITE" id="PS00109">
    <property type="entry name" value="PROTEIN_KINASE_TYR"/>
    <property type="match status" value="1"/>
</dbReference>
<dbReference type="InterPro" id="IPR001245">
    <property type="entry name" value="Ser-Thr/Tyr_kinase_cat_dom"/>
</dbReference>
<feature type="domain" description="Protein kinase" evidence="3">
    <location>
        <begin position="137"/>
        <end position="338"/>
    </location>
</feature>
<feature type="domain" description="Protein kinase" evidence="3">
    <location>
        <begin position="1"/>
        <end position="100"/>
    </location>
</feature>
<name>A0A6A5E9E5_PERFL</name>
<evidence type="ECO:0000259" key="3">
    <source>
        <dbReference type="PROSITE" id="PS50011"/>
    </source>
</evidence>
<dbReference type="GO" id="GO:0007259">
    <property type="term" value="P:cell surface receptor signaling pathway via JAK-STAT"/>
    <property type="evidence" value="ECO:0007669"/>
    <property type="project" value="TreeGrafter"/>
</dbReference>
<dbReference type="InterPro" id="IPR051286">
    <property type="entry name" value="JAK"/>
</dbReference>
<dbReference type="Proteomes" id="UP000465112">
    <property type="component" value="Chromosome 9"/>
</dbReference>
<dbReference type="GO" id="GO:0005524">
    <property type="term" value="F:ATP binding"/>
    <property type="evidence" value="ECO:0007669"/>
    <property type="project" value="UniProtKB-UniRule"/>
</dbReference>
<organism evidence="4 5">
    <name type="scientific">Perca fluviatilis</name>
    <name type="common">European perch</name>
    <dbReference type="NCBI Taxonomy" id="8168"/>
    <lineage>
        <taxon>Eukaryota</taxon>
        <taxon>Metazoa</taxon>
        <taxon>Chordata</taxon>
        <taxon>Craniata</taxon>
        <taxon>Vertebrata</taxon>
        <taxon>Euteleostomi</taxon>
        <taxon>Actinopterygii</taxon>
        <taxon>Neopterygii</taxon>
        <taxon>Teleostei</taxon>
        <taxon>Neoteleostei</taxon>
        <taxon>Acanthomorphata</taxon>
        <taxon>Eupercaria</taxon>
        <taxon>Perciformes</taxon>
        <taxon>Percoidei</taxon>
        <taxon>Percidae</taxon>
        <taxon>Percinae</taxon>
        <taxon>Perca</taxon>
    </lineage>
</organism>
<dbReference type="Gene3D" id="3.30.200.20">
    <property type="entry name" value="Phosphorylase Kinase, domain 1"/>
    <property type="match status" value="1"/>
</dbReference>
<dbReference type="GO" id="GO:0035556">
    <property type="term" value="P:intracellular signal transduction"/>
    <property type="evidence" value="ECO:0007669"/>
    <property type="project" value="TreeGrafter"/>
</dbReference>
<dbReference type="GO" id="GO:0019221">
    <property type="term" value="P:cytokine-mediated signaling pathway"/>
    <property type="evidence" value="ECO:0007669"/>
    <property type="project" value="TreeGrafter"/>
</dbReference>
<reference evidence="4 5" key="1">
    <citation type="submission" date="2019-06" db="EMBL/GenBank/DDBJ databases">
        <title>A chromosome-scale genome assembly of the European perch, Perca fluviatilis.</title>
        <authorList>
            <person name="Roques C."/>
            <person name="Zahm M."/>
            <person name="Cabau C."/>
            <person name="Klopp C."/>
            <person name="Bouchez O."/>
            <person name="Donnadieu C."/>
            <person name="Kuhl H."/>
            <person name="Gislard M."/>
            <person name="Guendouz S."/>
            <person name="Journot L."/>
            <person name="Haffray P."/>
            <person name="Bestin A."/>
            <person name="Morvezen R."/>
            <person name="Feron R."/>
            <person name="Wen M."/>
            <person name="Jouanno E."/>
            <person name="Herpin A."/>
            <person name="Schartl M."/>
            <person name="Postlethwait J."/>
            <person name="Schaerlinger B."/>
            <person name="Chardard D."/>
            <person name="Lecocq T."/>
            <person name="Poncet C."/>
            <person name="Jaffrelo L."/>
            <person name="Lampietro C."/>
            <person name="Guiguen Y."/>
        </authorList>
    </citation>
    <scope>NUCLEOTIDE SEQUENCE [LARGE SCALE GENOMIC DNA]</scope>
    <source>
        <tissue evidence="4">Blood</tissue>
    </source>
</reference>
<dbReference type="EMBL" id="VHII01000009">
    <property type="protein sequence ID" value="KAF1385561.1"/>
    <property type="molecule type" value="Genomic_DNA"/>
</dbReference>
<accession>A0A6A5E9E5</accession>
<keyword evidence="2" id="KW-0547">Nucleotide-binding</keyword>
<dbReference type="GO" id="GO:0005829">
    <property type="term" value="C:cytosol"/>
    <property type="evidence" value="ECO:0007669"/>
    <property type="project" value="TreeGrafter"/>
</dbReference>
<dbReference type="InterPro" id="IPR011009">
    <property type="entry name" value="Kinase-like_dom_sf"/>
</dbReference>
<protein>
    <recommendedName>
        <fullName evidence="3">Protein kinase domain-containing protein</fullName>
    </recommendedName>
</protein>
<keyword evidence="1" id="KW-0808">Transferase</keyword>
<dbReference type="PANTHER" id="PTHR45807">
    <property type="entry name" value="TYROSINE-PROTEIN KINASE HOPSCOTCH"/>
    <property type="match status" value="1"/>
</dbReference>
<evidence type="ECO:0000313" key="4">
    <source>
        <dbReference type="EMBL" id="KAF1385561.1"/>
    </source>
</evidence>
<dbReference type="SUPFAM" id="SSF56112">
    <property type="entry name" value="Protein kinase-like (PK-like)"/>
    <property type="match status" value="2"/>
</dbReference>
<dbReference type="GO" id="GO:0005131">
    <property type="term" value="F:growth hormone receptor binding"/>
    <property type="evidence" value="ECO:0007669"/>
    <property type="project" value="TreeGrafter"/>
</dbReference>
<comment type="caution">
    <text evidence="4">The sequence shown here is derived from an EMBL/GenBank/DDBJ whole genome shotgun (WGS) entry which is preliminary data.</text>
</comment>
<proteinExistence type="predicted"/>
<dbReference type="SMART" id="SM00219">
    <property type="entry name" value="TyrKc"/>
    <property type="match status" value="1"/>
</dbReference>
<dbReference type="GO" id="GO:0030154">
    <property type="term" value="P:cell differentiation"/>
    <property type="evidence" value="ECO:0007669"/>
    <property type="project" value="TreeGrafter"/>
</dbReference>
<gene>
    <name evidence="4" type="ORF">PFLUV_G00109040</name>
</gene>
<dbReference type="GO" id="GO:0004715">
    <property type="term" value="F:non-membrane spanning protein tyrosine kinase activity"/>
    <property type="evidence" value="ECO:0007669"/>
    <property type="project" value="TreeGrafter"/>
</dbReference>
<dbReference type="InterPro" id="IPR017441">
    <property type="entry name" value="Protein_kinase_ATP_BS"/>
</dbReference>
<dbReference type="InterPro" id="IPR008266">
    <property type="entry name" value="Tyr_kinase_AS"/>
</dbReference>
<dbReference type="InterPro" id="IPR000719">
    <property type="entry name" value="Prot_kinase_dom"/>
</dbReference>
<keyword evidence="2" id="KW-0067">ATP-binding</keyword>